<sequence length="235" mass="25871">MTPVNSLVISGLEPVGRVAAPLREQVIGRLRQAIRDFELQPGQRLVERELMEWLGVSRTTVREAIRELATEGLVTVVPQKGAVVSAPSLTEAEDLYEVRAGLESLIVRRFVERATDAQVDRLVATVDDLDEVTNEHTTIRELLKAKDDFYVVLVEGAGSAALQQLLESIQVRVQALRATSLSEKGRPLQVVRELRGIVEAIQRRDDETASALCAAHVRTAARTALAHLRAEEAGR</sequence>
<dbReference type="PANTHER" id="PTHR43537">
    <property type="entry name" value="TRANSCRIPTIONAL REGULATOR, GNTR FAMILY"/>
    <property type="match status" value="1"/>
</dbReference>
<dbReference type="Pfam" id="PF00392">
    <property type="entry name" value="GntR"/>
    <property type="match status" value="1"/>
</dbReference>
<keyword evidence="1" id="KW-0805">Transcription regulation</keyword>
<dbReference type="InterPro" id="IPR036390">
    <property type="entry name" value="WH_DNA-bd_sf"/>
</dbReference>
<dbReference type="Proteomes" id="UP000553888">
    <property type="component" value="Unassembled WGS sequence"/>
</dbReference>
<dbReference type="Gene3D" id="1.10.10.10">
    <property type="entry name" value="Winged helix-like DNA-binding domain superfamily/Winged helix DNA-binding domain"/>
    <property type="match status" value="1"/>
</dbReference>
<gene>
    <name evidence="5" type="ORF">BJ979_003343</name>
</gene>
<name>A0A852YKZ1_9MICO</name>
<dbReference type="SUPFAM" id="SSF48008">
    <property type="entry name" value="GntR ligand-binding domain-like"/>
    <property type="match status" value="1"/>
</dbReference>
<keyword evidence="6" id="KW-1185">Reference proteome</keyword>
<evidence type="ECO:0000256" key="1">
    <source>
        <dbReference type="ARBA" id="ARBA00023015"/>
    </source>
</evidence>
<dbReference type="InterPro" id="IPR011711">
    <property type="entry name" value="GntR_C"/>
</dbReference>
<dbReference type="Gene3D" id="1.20.120.530">
    <property type="entry name" value="GntR ligand-binding domain-like"/>
    <property type="match status" value="1"/>
</dbReference>
<dbReference type="CDD" id="cd07377">
    <property type="entry name" value="WHTH_GntR"/>
    <property type="match status" value="1"/>
</dbReference>
<dbReference type="InterPro" id="IPR000524">
    <property type="entry name" value="Tscrpt_reg_HTH_GntR"/>
</dbReference>
<evidence type="ECO:0000256" key="2">
    <source>
        <dbReference type="ARBA" id="ARBA00023125"/>
    </source>
</evidence>
<evidence type="ECO:0000313" key="5">
    <source>
        <dbReference type="EMBL" id="NYH00718.1"/>
    </source>
</evidence>
<evidence type="ECO:0000259" key="4">
    <source>
        <dbReference type="PROSITE" id="PS50949"/>
    </source>
</evidence>
<dbReference type="Pfam" id="PF07729">
    <property type="entry name" value="FCD"/>
    <property type="match status" value="1"/>
</dbReference>
<reference evidence="5 6" key="1">
    <citation type="submission" date="2020-07" db="EMBL/GenBank/DDBJ databases">
        <title>Sequencing the genomes of 1000 actinobacteria strains.</title>
        <authorList>
            <person name="Klenk H.-P."/>
        </authorList>
    </citation>
    <scope>NUCLEOTIDE SEQUENCE [LARGE SCALE GENOMIC DNA]</scope>
    <source>
        <strain evidence="5 6">DSM 23141</strain>
    </source>
</reference>
<dbReference type="AlphaFoldDB" id="A0A852YKZ1"/>
<keyword evidence="3" id="KW-0804">Transcription</keyword>
<feature type="domain" description="HTH gntR-type" evidence="4">
    <location>
        <begin position="20"/>
        <end position="87"/>
    </location>
</feature>
<accession>A0A852YKZ1</accession>
<dbReference type="PANTHER" id="PTHR43537:SF24">
    <property type="entry name" value="GLUCONATE OPERON TRANSCRIPTIONAL REPRESSOR"/>
    <property type="match status" value="1"/>
</dbReference>
<dbReference type="GO" id="GO:0003677">
    <property type="term" value="F:DNA binding"/>
    <property type="evidence" value="ECO:0007669"/>
    <property type="project" value="UniProtKB-KW"/>
</dbReference>
<dbReference type="PROSITE" id="PS50949">
    <property type="entry name" value="HTH_GNTR"/>
    <property type="match status" value="1"/>
</dbReference>
<dbReference type="InterPro" id="IPR036388">
    <property type="entry name" value="WH-like_DNA-bd_sf"/>
</dbReference>
<evidence type="ECO:0000313" key="6">
    <source>
        <dbReference type="Proteomes" id="UP000553888"/>
    </source>
</evidence>
<proteinExistence type="predicted"/>
<dbReference type="EMBL" id="JACBZY010000001">
    <property type="protein sequence ID" value="NYH00718.1"/>
    <property type="molecule type" value="Genomic_DNA"/>
</dbReference>
<dbReference type="GO" id="GO:0003700">
    <property type="term" value="F:DNA-binding transcription factor activity"/>
    <property type="evidence" value="ECO:0007669"/>
    <property type="project" value="InterPro"/>
</dbReference>
<dbReference type="SMART" id="SM00345">
    <property type="entry name" value="HTH_GNTR"/>
    <property type="match status" value="1"/>
</dbReference>
<organism evidence="5 6">
    <name type="scientific">Schumannella luteola</name>
    <dbReference type="NCBI Taxonomy" id="472059"/>
    <lineage>
        <taxon>Bacteria</taxon>
        <taxon>Bacillati</taxon>
        <taxon>Actinomycetota</taxon>
        <taxon>Actinomycetes</taxon>
        <taxon>Micrococcales</taxon>
        <taxon>Microbacteriaceae</taxon>
        <taxon>Schumannella</taxon>
    </lineage>
</organism>
<dbReference type="SUPFAM" id="SSF46785">
    <property type="entry name" value="Winged helix' DNA-binding domain"/>
    <property type="match status" value="1"/>
</dbReference>
<comment type="caution">
    <text evidence="5">The sequence shown here is derived from an EMBL/GenBank/DDBJ whole genome shotgun (WGS) entry which is preliminary data.</text>
</comment>
<dbReference type="SMART" id="SM00895">
    <property type="entry name" value="FCD"/>
    <property type="match status" value="1"/>
</dbReference>
<dbReference type="InterPro" id="IPR008920">
    <property type="entry name" value="TF_FadR/GntR_C"/>
</dbReference>
<dbReference type="RefSeq" id="WP_179569697.1">
    <property type="nucleotide sequence ID" value="NZ_JACBZY010000001.1"/>
</dbReference>
<dbReference type="PRINTS" id="PR00035">
    <property type="entry name" value="HTHGNTR"/>
</dbReference>
<keyword evidence="2 5" id="KW-0238">DNA-binding</keyword>
<protein>
    <submittedName>
        <fullName evidence="5">DNA-binding GntR family transcriptional regulator</fullName>
    </submittedName>
</protein>
<evidence type="ECO:0000256" key="3">
    <source>
        <dbReference type="ARBA" id="ARBA00023163"/>
    </source>
</evidence>